<reference evidence="5 6" key="1">
    <citation type="submission" date="2019-12" db="EMBL/GenBank/DDBJ databases">
        <title>The draft genomic sequence of strain Chitinophaga oryziterrae JCM 16595.</title>
        <authorList>
            <person name="Zhang X."/>
        </authorList>
    </citation>
    <scope>NUCLEOTIDE SEQUENCE [LARGE SCALE GENOMIC DNA]</scope>
    <source>
        <strain evidence="5 6">JCM 16595</strain>
    </source>
</reference>
<evidence type="ECO:0000313" key="5">
    <source>
        <dbReference type="EMBL" id="MVT40748.1"/>
    </source>
</evidence>
<comment type="similarity">
    <text evidence="2">Belongs to the N-acylglucosamine 2-epimerase family.</text>
</comment>
<accession>A0A6N8J891</accession>
<evidence type="ECO:0000256" key="3">
    <source>
        <dbReference type="ARBA" id="ARBA00023235"/>
    </source>
</evidence>
<dbReference type="Pfam" id="PF07221">
    <property type="entry name" value="GlcNAc_2-epim"/>
    <property type="match status" value="1"/>
</dbReference>
<dbReference type="PANTHER" id="PTHR15108">
    <property type="entry name" value="N-ACYLGLUCOSAMINE-2-EPIMERASE"/>
    <property type="match status" value="1"/>
</dbReference>
<proteinExistence type="inferred from homology"/>
<dbReference type="InterPro" id="IPR010819">
    <property type="entry name" value="AGE/CE"/>
</dbReference>
<dbReference type="Gene3D" id="1.50.10.10">
    <property type="match status" value="1"/>
</dbReference>
<organism evidence="5 6">
    <name type="scientific">Chitinophaga oryziterrae</name>
    <dbReference type="NCBI Taxonomy" id="1031224"/>
    <lineage>
        <taxon>Bacteria</taxon>
        <taxon>Pseudomonadati</taxon>
        <taxon>Bacteroidota</taxon>
        <taxon>Chitinophagia</taxon>
        <taxon>Chitinophagales</taxon>
        <taxon>Chitinophagaceae</taxon>
        <taxon>Chitinophaga</taxon>
    </lineage>
</organism>
<keyword evidence="3 4" id="KW-0413">Isomerase</keyword>
<comment type="caution">
    <text evidence="5">The sequence shown here is derived from an EMBL/GenBank/DDBJ whole genome shotgun (WGS) entry which is preliminary data.</text>
</comment>
<evidence type="ECO:0000313" key="6">
    <source>
        <dbReference type="Proteomes" id="UP000468388"/>
    </source>
</evidence>
<evidence type="ECO:0000256" key="2">
    <source>
        <dbReference type="ARBA" id="ARBA00008558"/>
    </source>
</evidence>
<dbReference type="InterPro" id="IPR012341">
    <property type="entry name" value="6hp_glycosidase-like_sf"/>
</dbReference>
<comment type="function">
    <text evidence="4">Catalyzes the reversible epimerization of cellobiose to 4-O-beta-D-glucopyranosyl-D-mannose (Glc-Man).</text>
</comment>
<dbReference type="InterPro" id="IPR008928">
    <property type="entry name" value="6-hairpin_glycosidase_sf"/>
</dbReference>
<dbReference type="AlphaFoldDB" id="A0A6N8J891"/>
<comment type="similarity">
    <text evidence="4">Belongs to the cellobiose 2-epimerase family.</text>
</comment>
<protein>
    <recommendedName>
        <fullName evidence="4">Cellobiose 2-epimerase</fullName>
        <shortName evidence="4">CE</shortName>
        <ecNumber evidence="4">5.1.3.11</ecNumber>
    </recommendedName>
</protein>
<comment type="catalytic activity">
    <reaction evidence="1 4">
        <text>D-cellobiose = beta-D-glucosyl-(1-&gt;4)-D-mannopyranose</text>
        <dbReference type="Rhea" id="RHEA:23384"/>
        <dbReference type="ChEBI" id="CHEBI:17057"/>
        <dbReference type="ChEBI" id="CHEBI:47931"/>
        <dbReference type="EC" id="5.1.3.11"/>
    </reaction>
</comment>
<name>A0A6N8J891_9BACT</name>
<dbReference type="Proteomes" id="UP000468388">
    <property type="component" value="Unassembled WGS sequence"/>
</dbReference>
<dbReference type="InterPro" id="IPR028584">
    <property type="entry name" value="Cellobiose_2_epim"/>
</dbReference>
<dbReference type="GO" id="GO:0047736">
    <property type="term" value="F:cellobiose epimerase activity"/>
    <property type="evidence" value="ECO:0007669"/>
    <property type="project" value="UniProtKB-UniRule"/>
</dbReference>
<dbReference type="EMBL" id="WRXO01000002">
    <property type="protein sequence ID" value="MVT40748.1"/>
    <property type="molecule type" value="Genomic_DNA"/>
</dbReference>
<dbReference type="GO" id="GO:0005975">
    <property type="term" value="P:carbohydrate metabolic process"/>
    <property type="evidence" value="ECO:0007669"/>
    <property type="project" value="InterPro"/>
</dbReference>
<dbReference type="OrthoDB" id="5141876at2"/>
<gene>
    <name evidence="5" type="ORF">GO495_09175</name>
</gene>
<dbReference type="RefSeq" id="WP_157299383.1">
    <property type="nucleotide sequence ID" value="NZ_BAAAZB010000010.1"/>
</dbReference>
<dbReference type="SUPFAM" id="SSF48208">
    <property type="entry name" value="Six-hairpin glycosidases"/>
    <property type="match status" value="1"/>
</dbReference>
<evidence type="ECO:0000256" key="1">
    <source>
        <dbReference type="ARBA" id="ARBA00001470"/>
    </source>
</evidence>
<dbReference type="HAMAP" id="MF_00929">
    <property type="entry name" value="Cellobiose_2_epim"/>
    <property type="match status" value="1"/>
</dbReference>
<evidence type="ECO:0000256" key="4">
    <source>
        <dbReference type="HAMAP-Rule" id="MF_00929"/>
    </source>
</evidence>
<keyword evidence="6" id="KW-1185">Reference proteome</keyword>
<sequence length="389" mass="45067">MQTGLKQLAQIALNDILHFWMTHTPDHENGGFYGKLDNENKTDITADKGAVLNARILWTFSAVYNVSKDPEHLDIARRAFEYIDNHFLDKEYGGVFWSVDYKGNPAETKKQIYALAFNIYACSEYYLATHNEYAKQIAIDGYHLIQRHSYDPSFGGYLEAFTRDWQDINDLRLSEKDANEKKTMNTHLHVLEAYTNLYRIWPDKALSDAIRGLLDIFHDKILDPGTGHLHLFFNEHWLVKDDIISYGHDIEASWLLLEAAEVLGDPALISRFKKTAVLMADAAIQGLDKDGGLWYESSGHGLIAEKHWWPQAEALVGFVNAWQVSKNEDYLLKALNNWKFIEQYILDKSKGEWYWGRKKDYSIMQEDKAGFWKCPYHNGRACLELMKRL</sequence>
<dbReference type="EC" id="5.1.3.11" evidence="4"/>